<keyword evidence="1" id="KW-0540">Nuclease</keyword>
<accession>A0A059G9H1</accession>
<keyword evidence="5" id="KW-0234">DNA repair</keyword>
<dbReference type="GO" id="GO:0016787">
    <property type="term" value="F:hydrolase activity"/>
    <property type="evidence" value="ECO:0007669"/>
    <property type="project" value="UniProtKB-KW"/>
</dbReference>
<keyword evidence="2 7" id="KW-0255">Endonuclease</keyword>
<dbReference type="EMBL" id="ARYL01000005">
    <property type="protein sequence ID" value="KDA03446.1"/>
    <property type="molecule type" value="Genomic_DNA"/>
</dbReference>
<comment type="similarity">
    <text evidence="6">Belongs to the Vsr family.</text>
</comment>
<evidence type="ECO:0000256" key="4">
    <source>
        <dbReference type="ARBA" id="ARBA00022801"/>
    </source>
</evidence>
<evidence type="ECO:0000313" key="7">
    <source>
        <dbReference type="EMBL" id="KDA03446.1"/>
    </source>
</evidence>
<dbReference type="eggNOG" id="COG3727">
    <property type="taxonomic scope" value="Bacteria"/>
</dbReference>
<protein>
    <submittedName>
        <fullName evidence="7">DNA mismatch endonuclease Vsr</fullName>
    </submittedName>
</protein>
<reference evidence="7 8" key="1">
    <citation type="journal article" date="2014" name="Antonie Van Leeuwenhoek">
        <title>Hyphomonas beringensis sp. nov. and Hyphomonas chukchiensis sp. nov., isolated from surface seawater of the Bering Sea and Chukchi Sea.</title>
        <authorList>
            <person name="Li C."/>
            <person name="Lai Q."/>
            <person name="Li G."/>
            <person name="Dong C."/>
            <person name="Wang J."/>
            <person name="Liao Y."/>
            <person name="Shao Z."/>
        </authorList>
    </citation>
    <scope>NUCLEOTIDE SEQUENCE [LARGE SCALE GENOMIC DNA]</scope>
    <source>
        <strain evidence="7 8">SCH89</strain>
    </source>
</reference>
<dbReference type="STRING" id="1280953.HOC_04814"/>
<keyword evidence="4" id="KW-0378">Hydrolase</keyword>
<organism evidence="7 8">
    <name type="scientific">Hyphomonas oceanitis SCH89</name>
    <dbReference type="NCBI Taxonomy" id="1280953"/>
    <lineage>
        <taxon>Bacteria</taxon>
        <taxon>Pseudomonadati</taxon>
        <taxon>Pseudomonadota</taxon>
        <taxon>Alphaproteobacteria</taxon>
        <taxon>Hyphomonadales</taxon>
        <taxon>Hyphomonadaceae</taxon>
        <taxon>Hyphomonas</taxon>
    </lineage>
</organism>
<dbReference type="InterPro" id="IPR004603">
    <property type="entry name" value="DNA_mismatch_endonuc_vsr"/>
</dbReference>
<keyword evidence="8" id="KW-1185">Reference proteome</keyword>
<dbReference type="Proteomes" id="UP000024942">
    <property type="component" value="Unassembled WGS sequence"/>
</dbReference>
<proteinExistence type="inferred from homology"/>
<evidence type="ECO:0000256" key="2">
    <source>
        <dbReference type="ARBA" id="ARBA00022759"/>
    </source>
</evidence>
<gene>
    <name evidence="7" type="ORF">HOC_04814</name>
</gene>
<sequence length="101" mass="11853">MHDKKLPGRPDIVLPRWNAVVFVHGCFWHRHPGCRYASTPSTRAEFWMDKFAKNVERDGRNIAALEALGWRVRIVWECDIKADIDATILNVERWIRDEHSA</sequence>
<dbReference type="InterPro" id="IPR011335">
    <property type="entry name" value="Restrct_endonuc-II-like"/>
</dbReference>
<dbReference type="CDD" id="cd00221">
    <property type="entry name" value="Vsr"/>
    <property type="match status" value="1"/>
</dbReference>
<dbReference type="Gene3D" id="3.40.960.10">
    <property type="entry name" value="VSR Endonuclease"/>
    <property type="match status" value="1"/>
</dbReference>
<evidence type="ECO:0000256" key="1">
    <source>
        <dbReference type="ARBA" id="ARBA00022722"/>
    </source>
</evidence>
<dbReference type="Pfam" id="PF03852">
    <property type="entry name" value="Vsr"/>
    <property type="match status" value="1"/>
</dbReference>
<evidence type="ECO:0000256" key="3">
    <source>
        <dbReference type="ARBA" id="ARBA00022763"/>
    </source>
</evidence>
<dbReference type="SUPFAM" id="SSF52980">
    <property type="entry name" value="Restriction endonuclease-like"/>
    <property type="match status" value="1"/>
</dbReference>
<dbReference type="AlphaFoldDB" id="A0A059G9H1"/>
<keyword evidence="3" id="KW-0227">DNA damage</keyword>
<name>A0A059G9H1_9PROT</name>
<dbReference type="GO" id="GO:0004519">
    <property type="term" value="F:endonuclease activity"/>
    <property type="evidence" value="ECO:0007669"/>
    <property type="project" value="UniProtKB-KW"/>
</dbReference>
<evidence type="ECO:0000313" key="8">
    <source>
        <dbReference type="Proteomes" id="UP000024942"/>
    </source>
</evidence>
<evidence type="ECO:0000256" key="5">
    <source>
        <dbReference type="ARBA" id="ARBA00023204"/>
    </source>
</evidence>
<evidence type="ECO:0000256" key="6">
    <source>
        <dbReference type="ARBA" id="ARBA00029466"/>
    </source>
</evidence>
<comment type="caution">
    <text evidence="7">The sequence shown here is derived from an EMBL/GenBank/DDBJ whole genome shotgun (WGS) entry which is preliminary data.</text>
</comment>
<dbReference type="PATRIC" id="fig|1280953.3.peg.969"/>
<dbReference type="GO" id="GO:0006298">
    <property type="term" value="P:mismatch repair"/>
    <property type="evidence" value="ECO:0007669"/>
    <property type="project" value="InterPro"/>
</dbReference>